<dbReference type="GeneID" id="68877177"/>
<feature type="transmembrane region" description="Helical" evidence="1">
    <location>
        <begin position="17"/>
        <end position="37"/>
    </location>
</feature>
<feature type="transmembrane region" description="Helical" evidence="1">
    <location>
        <begin position="107"/>
        <end position="129"/>
    </location>
</feature>
<reference evidence="3 5" key="1">
    <citation type="submission" date="2017-10" db="EMBL/GenBank/DDBJ databases">
        <title>Effective Description of Clostridium neonatale sp. nov. linked to necrotizing enterocolitis in neonates and a clarification of species assignable to the genus Clostridium (Prazmowski 1880) emend. Lawson and Rainey 2016.</title>
        <authorList>
            <person name="Bernard K."/>
            <person name="Burdz T."/>
            <person name="Wiebe D."/>
            <person name="Balcewich B."/>
            <person name="Alfa M."/>
            <person name="Bernier A.-M."/>
        </authorList>
    </citation>
    <scope>NUCLEOTIDE SEQUENCE [LARGE SCALE GENOMIC DNA]</scope>
    <source>
        <strain evidence="3 5">LCDC99A005</strain>
    </source>
</reference>
<reference evidence="2" key="3">
    <citation type="submission" date="2021-10" db="EMBL/GenBank/DDBJ databases">
        <authorList>
            <person name="Mesa V."/>
        </authorList>
    </citation>
    <scope>NUCLEOTIDE SEQUENCE</scope>
    <source>
        <strain evidence="2">CC3_PB</strain>
    </source>
</reference>
<keyword evidence="1" id="KW-1133">Transmembrane helix</keyword>
<feature type="transmembrane region" description="Helical" evidence="1">
    <location>
        <begin position="78"/>
        <end position="100"/>
    </location>
</feature>
<feature type="transmembrane region" description="Helical" evidence="1">
    <location>
        <begin position="175"/>
        <end position="196"/>
    </location>
</feature>
<dbReference type="STRING" id="137838.GCA_001458595_02166"/>
<gene>
    <name evidence="3" type="primary">spoIIM</name>
    <name evidence="2" type="ORF">CNEO_43681</name>
    <name evidence="4" type="ORF">CNEONATNEC25_01819</name>
    <name evidence="3" type="ORF">CQ394_03530</name>
</gene>
<name>A0A2A7MH75_9CLOT</name>
<dbReference type="OrthoDB" id="1707382at2"/>
<organism evidence="3 5">
    <name type="scientific">Clostridium neonatale</name>
    <dbReference type="NCBI Taxonomy" id="137838"/>
    <lineage>
        <taxon>Bacteria</taxon>
        <taxon>Bacillati</taxon>
        <taxon>Bacillota</taxon>
        <taxon>Clostridia</taxon>
        <taxon>Eubacteriales</taxon>
        <taxon>Clostridiaceae</taxon>
        <taxon>Clostridium</taxon>
    </lineage>
</organism>
<dbReference type="Pfam" id="PF01944">
    <property type="entry name" value="SpoIIM"/>
    <property type="match status" value="1"/>
</dbReference>
<evidence type="ECO:0000313" key="4">
    <source>
        <dbReference type="EMBL" id="VCT84219.1"/>
    </source>
</evidence>
<proteinExistence type="predicted"/>
<dbReference type="Proteomes" id="UP000220840">
    <property type="component" value="Unassembled WGS sequence"/>
</dbReference>
<dbReference type="NCBIfam" id="TIGR02831">
    <property type="entry name" value="spo_II_M"/>
    <property type="match status" value="1"/>
</dbReference>
<feature type="transmembrane region" description="Helical" evidence="1">
    <location>
        <begin position="135"/>
        <end position="154"/>
    </location>
</feature>
<accession>A0A2A7MH75</accession>
<keyword evidence="1" id="KW-0472">Membrane</keyword>
<evidence type="ECO:0000256" key="1">
    <source>
        <dbReference type="SAM" id="Phobius"/>
    </source>
</evidence>
<evidence type="ECO:0000313" key="2">
    <source>
        <dbReference type="EMBL" id="CAG9708545.1"/>
    </source>
</evidence>
<evidence type="ECO:0000313" key="6">
    <source>
        <dbReference type="Proteomes" id="UP000431451"/>
    </source>
</evidence>
<evidence type="ECO:0000313" key="5">
    <source>
        <dbReference type="Proteomes" id="UP000220840"/>
    </source>
</evidence>
<dbReference type="InterPro" id="IPR014196">
    <property type="entry name" value="SpoIIM"/>
</dbReference>
<dbReference type="EMBL" id="PDCJ01000001">
    <property type="protein sequence ID" value="PEG30803.1"/>
    <property type="molecule type" value="Genomic_DNA"/>
</dbReference>
<keyword evidence="1" id="KW-0812">Transmembrane</keyword>
<sequence>MNYVVDKVNTIFRDKKAYFFIVLMMFCLGISFGLYTVKYMGESDKNDLMSYLNSFTTSIQGQPINYTQLLFEVIKKSLILFIPIIFLGMTFFGFPFILILDLIKGFTLGYTFSFISSAFNGKGLLFGIISILPQNIIYIPCFIALSVICLNMSAEKFKEKVFKSSKAKDVFLRDTLSRLIIIMILFLLGILIETYVSPSIIKFVANKFLI</sequence>
<keyword evidence="5" id="KW-1185">Reference proteome</keyword>
<evidence type="ECO:0000313" key="3">
    <source>
        <dbReference type="EMBL" id="PEG30803.1"/>
    </source>
</evidence>
<protein>
    <submittedName>
        <fullName evidence="2">Membrane protein, DUF95</fullName>
    </submittedName>
    <submittedName>
        <fullName evidence="3">Stage II sporulation protein M</fullName>
    </submittedName>
</protein>
<dbReference type="Proteomes" id="UP000431451">
    <property type="component" value="Unassembled WGS sequence"/>
</dbReference>
<dbReference type="EMBL" id="CAKJVE010000004">
    <property type="protein sequence ID" value="CAG9708545.1"/>
    <property type="molecule type" value="Genomic_DNA"/>
</dbReference>
<dbReference type="Proteomes" id="UP000789738">
    <property type="component" value="Unassembled WGS sequence"/>
</dbReference>
<dbReference type="AlphaFoldDB" id="A0A2A7MH75"/>
<dbReference type="InterPro" id="IPR002798">
    <property type="entry name" value="SpoIIM-like"/>
</dbReference>
<dbReference type="PIRSF" id="PIRSF038973">
    <property type="entry name" value="SpoIIM"/>
    <property type="match status" value="1"/>
</dbReference>
<dbReference type="EMBL" id="UWJD01000001">
    <property type="protein sequence ID" value="VCT84219.1"/>
    <property type="molecule type" value="Genomic_DNA"/>
</dbReference>
<reference evidence="4 6" key="2">
    <citation type="submission" date="2018-06" db="EMBL/GenBank/DDBJ databases">
        <authorList>
            <consortium name="IHU Genomes"/>
        </authorList>
    </citation>
    <scope>NUCLEOTIDE SEQUENCE [LARGE SCALE GENOMIC DNA]</scope>
    <source>
        <strain evidence="4 6">NEC25</strain>
    </source>
</reference>
<dbReference type="RefSeq" id="WP_058294970.1">
    <property type="nucleotide sequence ID" value="NZ_CAKJVD010000017.1"/>
</dbReference>